<proteinExistence type="predicted"/>
<evidence type="ECO:0000313" key="1">
    <source>
        <dbReference type="EMBL" id="CCE76640.1"/>
    </source>
</evidence>
<sequence length="150" mass="16991">MIAYAEMDDAFNTTGEARMMPPLVEYLRRLNWIRTDTTIVRELPVHGRRVDLVTHTRSGVLSAFELKLNGFGRALEQATYNRTGFDRSWMVLPATPRQRNIEEAESFGVGIIVIGPQGGEVVRRPQASVANKSARLRIVTNLKKCEAWYV</sequence>
<dbReference type="KEGG" id="cmc:CMN_02709"/>
<evidence type="ECO:0000313" key="2">
    <source>
        <dbReference type="Proteomes" id="UP000012170"/>
    </source>
</evidence>
<protein>
    <submittedName>
        <fullName evidence="1">Uncharacterized protein</fullName>
    </submittedName>
</protein>
<reference evidence="2" key="2">
    <citation type="submission" date="2013-04" db="EMBL/GenBank/DDBJ databases">
        <title>The genome sequence of the maize-pathogen Clavibacter michiganensis subsp. nebraskensis.</title>
        <authorList>
            <person name="Gartemann K.H."/>
            <person name="Blom J."/>
            <person name="Dreiseikelmann B."/>
            <person name="Fluegel M."/>
            <person name="Jaenicke S."/>
            <person name="Linke B."/>
            <person name="Sczcepanowski R."/>
            <person name="Wittmann J."/>
            <person name="Goesmann A."/>
            <person name="Puehler A."/>
            <person name="Eichenlaub R."/>
            <person name="Rueckert C."/>
        </authorList>
    </citation>
    <scope>NUCLEOTIDE SEQUENCE [LARGE SCALE GENOMIC DNA]</scope>
    <source>
        <strain evidence="2">NCPPB 2581</strain>
    </source>
</reference>
<dbReference type="EMBL" id="HE614873">
    <property type="protein sequence ID" value="CCE76640.1"/>
    <property type="molecule type" value="Genomic_DNA"/>
</dbReference>
<dbReference type="AlphaFoldDB" id="A0AAI8ZKJ0"/>
<organism evidence="1 2">
    <name type="scientific">Clavibacter nebraskensis NCPPB 2581</name>
    <dbReference type="NCBI Taxonomy" id="1097677"/>
    <lineage>
        <taxon>Bacteria</taxon>
        <taxon>Bacillati</taxon>
        <taxon>Actinomycetota</taxon>
        <taxon>Actinomycetes</taxon>
        <taxon>Micrococcales</taxon>
        <taxon>Microbacteriaceae</taxon>
        <taxon>Clavibacter</taxon>
    </lineage>
</organism>
<dbReference type="Proteomes" id="UP000012170">
    <property type="component" value="Chromosome"/>
</dbReference>
<reference evidence="1 2" key="1">
    <citation type="submission" date="2011-11" db="EMBL/GenBank/DDBJ databases">
        <authorList>
            <person name="Gartemann K."/>
        </authorList>
    </citation>
    <scope>NUCLEOTIDE SEQUENCE [LARGE SCALE GENOMIC DNA]</scope>
    <source>
        <strain evidence="2">NCPPB 2581</strain>
    </source>
</reference>
<name>A0AAI8ZKJ0_9MICO</name>
<gene>
    <name evidence="1" type="ORF">CMN_02709</name>
</gene>
<accession>A0AAI8ZKJ0</accession>